<keyword evidence="1" id="KW-0597">Phosphoprotein</keyword>
<dbReference type="PATRIC" id="fig|1121022.4.peg.3133"/>
<dbReference type="STRING" id="1121022.GCA_000376105_03401"/>
<dbReference type="Pfam" id="PF00072">
    <property type="entry name" value="Response_reg"/>
    <property type="match status" value="1"/>
</dbReference>
<dbReference type="PANTHER" id="PTHR44520">
    <property type="entry name" value="RESPONSE REGULATOR RCP1-RELATED"/>
    <property type="match status" value="1"/>
</dbReference>
<dbReference type="SMART" id="SM00448">
    <property type="entry name" value="REC"/>
    <property type="match status" value="1"/>
</dbReference>
<keyword evidence="4" id="KW-1185">Reference proteome</keyword>
<dbReference type="InterPro" id="IPR001789">
    <property type="entry name" value="Sig_transdc_resp-reg_receiver"/>
</dbReference>
<dbReference type="eggNOG" id="COG0745">
    <property type="taxonomic scope" value="Bacteria"/>
</dbReference>
<evidence type="ECO:0000259" key="2">
    <source>
        <dbReference type="PROSITE" id="PS50110"/>
    </source>
</evidence>
<dbReference type="PANTHER" id="PTHR44520:SF2">
    <property type="entry name" value="RESPONSE REGULATOR RCP1"/>
    <property type="match status" value="1"/>
</dbReference>
<feature type="domain" description="Response regulatory" evidence="2">
    <location>
        <begin position="3"/>
        <end position="127"/>
    </location>
</feature>
<sequence>MANVLLVDDRRADIELTRVFLQVRDKIQFNMSVAHSAREALEALKQVHERGERVDLLLLDINMPGMDGFEMLACLRDDETLNKVAVIMCTGSTCDLDQSRARELGASGYMVKPASLTQLKTILATLTTLRLTHTGEAVRLTRIT</sequence>
<proteinExistence type="predicted"/>
<dbReference type="Gene3D" id="3.40.50.2300">
    <property type="match status" value="1"/>
</dbReference>
<dbReference type="AlphaFoldDB" id="V4PTA7"/>
<dbReference type="PROSITE" id="PS50110">
    <property type="entry name" value="RESPONSE_REGULATORY"/>
    <property type="match status" value="1"/>
</dbReference>
<dbReference type="InterPro" id="IPR011006">
    <property type="entry name" value="CheY-like_superfamily"/>
</dbReference>
<evidence type="ECO:0000313" key="3">
    <source>
        <dbReference type="EMBL" id="ESQ88780.1"/>
    </source>
</evidence>
<reference evidence="3 4" key="1">
    <citation type="journal article" date="2014" name="Nature">
        <title>Sequential evolution of bacterial morphology by co-option of a developmental regulator.</title>
        <authorList>
            <person name="Jiang C."/>
            <person name="Brown P.J."/>
            <person name="Ducret A."/>
            <person name="Brun Y.V."/>
        </authorList>
    </citation>
    <scope>NUCLEOTIDE SEQUENCE [LARGE SCALE GENOMIC DNA]</scope>
    <source>
        <strain evidence="3 4">DSM 16100</strain>
    </source>
</reference>
<accession>V4PTA7</accession>
<dbReference type="InterPro" id="IPR052893">
    <property type="entry name" value="TCS_response_regulator"/>
</dbReference>
<dbReference type="SUPFAM" id="SSF52172">
    <property type="entry name" value="CheY-like"/>
    <property type="match status" value="1"/>
</dbReference>
<protein>
    <recommendedName>
        <fullName evidence="2">Response regulatory domain-containing protein</fullName>
    </recommendedName>
</protein>
<evidence type="ECO:0000313" key="4">
    <source>
        <dbReference type="Proteomes" id="UP000017837"/>
    </source>
</evidence>
<organism evidence="3 4">
    <name type="scientific">Asticcacaulis benevestitus DSM 16100 = ATCC BAA-896</name>
    <dbReference type="NCBI Taxonomy" id="1121022"/>
    <lineage>
        <taxon>Bacteria</taxon>
        <taxon>Pseudomonadati</taxon>
        <taxon>Pseudomonadota</taxon>
        <taxon>Alphaproteobacteria</taxon>
        <taxon>Caulobacterales</taxon>
        <taxon>Caulobacteraceae</taxon>
        <taxon>Asticcacaulis</taxon>
    </lineage>
</organism>
<dbReference type="GO" id="GO:0000160">
    <property type="term" value="P:phosphorelay signal transduction system"/>
    <property type="evidence" value="ECO:0007669"/>
    <property type="project" value="InterPro"/>
</dbReference>
<dbReference type="EMBL" id="AWGB01000034">
    <property type="protein sequence ID" value="ESQ88780.1"/>
    <property type="molecule type" value="Genomic_DNA"/>
</dbReference>
<comment type="caution">
    <text evidence="3">The sequence shown here is derived from an EMBL/GenBank/DDBJ whole genome shotgun (WGS) entry which is preliminary data.</text>
</comment>
<name>V4PTA7_9CAUL</name>
<evidence type="ECO:0000256" key="1">
    <source>
        <dbReference type="PROSITE-ProRule" id="PRU00169"/>
    </source>
</evidence>
<gene>
    <name evidence="3" type="ORF">ABENE_15385</name>
</gene>
<dbReference type="Proteomes" id="UP000017837">
    <property type="component" value="Unassembled WGS sequence"/>
</dbReference>
<feature type="modified residue" description="4-aspartylphosphate" evidence="1">
    <location>
        <position position="60"/>
    </location>
</feature>